<dbReference type="HOGENOM" id="CLU_3303235_0_0_6"/>
<dbReference type="Proteomes" id="UP000016203">
    <property type="component" value="Unassembled WGS sequence"/>
</dbReference>
<organism evidence="1 2">
    <name type="scientific">Acinetobacter genomosp. 15BJ</name>
    <dbReference type="NCBI Taxonomy" id="106651"/>
    <lineage>
        <taxon>Bacteria</taxon>
        <taxon>Pseudomonadati</taxon>
        <taxon>Pseudomonadota</taxon>
        <taxon>Gammaproteobacteria</taxon>
        <taxon>Moraxellales</taxon>
        <taxon>Moraxellaceae</taxon>
        <taxon>Acinetobacter</taxon>
    </lineage>
</organism>
<accession>R9B001</accession>
<evidence type="ECO:0000313" key="1">
    <source>
        <dbReference type="EMBL" id="EOR07809.1"/>
    </source>
</evidence>
<dbReference type="EMBL" id="AQFL01000012">
    <property type="protein sequence ID" value="EOR07809.1"/>
    <property type="molecule type" value="Genomic_DNA"/>
</dbReference>
<reference evidence="1 2" key="1">
    <citation type="submission" date="2013-03" db="EMBL/GenBank/DDBJ databases">
        <title>The Genome Sequence of Acinetobacter sp. CIP 110321.</title>
        <authorList>
            <consortium name="The Broad Institute Genome Sequencing Platform"/>
            <consortium name="The Broad Institute Genome Sequencing Center for Infectious Disease"/>
            <person name="Cerqueira G."/>
            <person name="Feldgarden M."/>
            <person name="Courvalin P."/>
            <person name="Perichon B."/>
            <person name="Grillot-Courvalin C."/>
            <person name="Clermont D."/>
            <person name="Rocha E."/>
            <person name="Yoon E.-J."/>
            <person name="Nemec A."/>
            <person name="Walker B."/>
            <person name="Young S.K."/>
            <person name="Zeng Q."/>
            <person name="Gargeya S."/>
            <person name="Fitzgerald M."/>
            <person name="Haas B."/>
            <person name="Abouelleil A."/>
            <person name="Alvarado L."/>
            <person name="Arachchi H.M."/>
            <person name="Berlin A.M."/>
            <person name="Chapman S.B."/>
            <person name="Dewar J."/>
            <person name="Goldberg J."/>
            <person name="Griggs A."/>
            <person name="Gujja S."/>
            <person name="Hansen M."/>
            <person name="Howarth C."/>
            <person name="Imamovic A."/>
            <person name="Larimer J."/>
            <person name="McCowan C."/>
            <person name="Murphy C."/>
            <person name="Neiman D."/>
            <person name="Pearson M."/>
            <person name="Priest M."/>
            <person name="Roberts A."/>
            <person name="Saif S."/>
            <person name="Shea T."/>
            <person name="Sisk P."/>
            <person name="Sykes S."/>
            <person name="Wortman J."/>
            <person name="Nusbaum C."/>
            <person name="Birren B."/>
        </authorList>
    </citation>
    <scope>NUCLEOTIDE SEQUENCE [LARGE SCALE GENOMIC DNA]</scope>
    <source>
        <strain evidence="1 2">CIP 110321</strain>
    </source>
</reference>
<evidence type="ECO:0008006" key="3">
    <source>
        <dbReference type="Google" id="ProtNLM"/>
    </source>
</evidence>
<comment type="caution">
    <text evidence="1">The sequence shown here is derived from an EMBL/GenBank/DDBJ whole genome shotgun (WGS) entry which is preliminary data.</text>
</comment>
<name>R9B001_9GAMM</name>
<evidence type="ECO:0000313" key="2">
    <source>
        <dbReference type="Proteomes" id="UP000016203"/>
    </source>
</evidence>
<dbReference type="AlphaFoldDB" id="R9B001"/>
<sequence length="39" mass="4614">MSLTIRKAKNSDLEQLVKLINIAYREQSERSWTTEKAYV</sequence>
<gene>
    <name evidence="1" type="ORF">F896_02182</name>
</gene>
<proteinExistence type="predicted"/>
<dbReference type="PATRIC" id="fig|1217699.3.peg.2120"/>
<protein>
    <recommendedName>
        <fullName evidence="3">GNAT family N-acetyltransferase</fullName>
    </recommendedName>
</protein>